<dbReference type="AlphaFoldDB" id="A0A1L7I382"/>
<accession>A0A1L7I382</accession>
<evidence type="ECO:0000313" key="1">
    <source>
        <dbReference type="EMBL" id="APU68078.1"/>
    </source>
</evidence>
<dbReference type="KEGG" id="gfl:GRFL_1354"/>
<proteinExistence type="predicted"/>
<dbReference type="STRING" id="1229726.GRFL_1354"/>
<dbReference type="InterPro" id="IPR045625">
    <property type="entry name" value="DUF6427"/>
</dbReference>
<evidence type="ECO:0000313" key="2">
    <source>
        <dbReference type="Proteomes" id="UP000186230"/>
    </source>
</evidence>
<name>A0A1L7I382_9FLAO</name>
<dbReference type="Proteomes" id="UP000186230">
    <property type="component" value="Chromosome"/>
</dbReference>
<dbReference type="RefSeq" id="WP_083643889.1">
    <property type="nucleotide sequence ID" value="NZ_AMRU01000002.1"/>
</dbReference>
<reference evidence="1 2" key="1">
    <citation type="submission" date="2016-07" db="EMBL/GenBank/DDBJ databases">
        <title>Multi-omics approach to identify versatile polysaccharide utilization systems of a marine flavobacterium Gramella flava.</title>
        <authorList>
            <person name="Tang K."/>
        </authorList>
    </citation>
    <scope>NUCLEOTIDE SEQUENCE [LARGE SCALE GENOMIC DNA]</scope>
    <source>
        <strain evidence="1 2">JLT2011</strain>
    </source>
</reference>
<keyword evidence="2" id="KW-1185">Reference proteome</keyword>
<organism evidence="1 2">
    <name type="scientific">Christiangramia flava JLT2011</name>
    <dbReference type="NCBI Taxonomy" id="1229726"/>
    <lineage>
        <taxon>Bacteria</taxon>
        <taxon>Pseudomonadati</taxon>
        <taxon>Bacteroidota</taxon>
        <taxon>Flavobacteriia</taxon>
        <taxon>Flavobacteriales</taxon>
        <taxon>Flavobacteriaceae</taxon>
        <taxon>Christiangramia</taxon>
    </lineage>
</organism>
<dbReference type="EMBL" id="CP016359">
    <property type="protein sequence ID" value="APU68078.1"/>
    <property type="molecule type" value="Genomic_DNA"/>
</dbReference>
<dbReference type="Pfam" id="PF19992">
    <property type="entry name" value="DUF6427"/>
    <property type="match status" value="1"/>
</dbReference>
<sequence length="307" mass="35327">MLTSFFNKSKPLSLIVIIVLLCLFYTAYNFEQWFLDFELLLFLKKLGLLLTLVFSLLVLNFIAKKNELTKRSAYKTLFFTLFAVSFANLMQSETAIIANLFVALALRRLISLRSRKFIQKKIFDASFWIAIASLYQFWSILFLGLVFMAILNFAAYFKNWLIPLVAVVSVAILTVCFHLVVYEELYYLNDWFQMSNFDFSFYGNLQMLIPLSILLGLLVWTILNYFSMMQKASVTRRPVLGMILLSLAIAAVVAVFAPTKNGSELIFFLAPFSIITSSYFDGKKDRVFKEIVLIALLAMPFVILFLI</sequence>
<dbReference type="OrthoDB" id="1439867at2"/>
<gene>
    <name evidence="1" type="ORF">GRFL_1354</name>
</gene>
<protein>
    <submittedName>
        <fullName evidence="1">Uncharacterized protein</fullName>
    </submittedName>
</protein>